<dbReference type="InterPro" id="IPR041682">
    <property type="entry name" value="AAA_14"/>
</dbReference>
<evidence type="ECO:0000259" key="1">
    <source>
        <dbReference type="Pfam" id="PF13173"/>
    </source>
</evidence>
<dbReference type="Pfam" id="PF13635">
    <property type="entry name" value="DUF4143"/>
    <property type="match status" value="1"/>
</dbReference>
<comment type="caution">
    <text evidence="3">The sequence shown here is derived from an EMBL/GenBank/DDBJ whole genome shotgun (WGS) entry which is preliminary data.</text>
</comment>
<dbReference type="RefSeq" id="WP_337890046.1">
    <property type="nucleotide sequence ID" value="NZ_JBAHVI010000005.1"/>
</dbReference>
<dbReference type="PANTHER" id="PTHR43566:SF2">
    <property type="entry name" value="DUF4143 DOMAIN-CONTAINING PROTEIN"/>
    <property type="match status" value="1"/>
</dbReference>
<dbReference type="InterPro" id="IPR025420">
    <property type="entry name" value="DUF4143"/>
</dbReference>
<name>A0ABU8NXQ2_9CORY</name>
<evidence type="ECO:0000313" key="4">
    <source>
        <dbReference type="Proteomes" id="UP001359781"/>
    </source>
</evidence>
<organism evidence="3 4">
    <name type="scientific">Corynebacterium mastitidis</name>
    <dbReference type="NCBI Taxonomy" id="161890"/>
    <lineage>
        <taxon>Bacteria</taxon>
        <taxon>Bacillati</taxon>
        <taxon>Actinomycetota</taxon>
        <taxon>Actinomycetes</taxon>
        <taxon>Mycobacteriales</taxon>
        <taxon>Corynebacteriaceae</taxon>
        <taxon>Corynebacterium</taxon>
    </lineage>
</organism>
<dbReference type="Proteomes" id="UP001359781">
    <property type="component" value="Unassembled WGS sequence"/>
</dbReference>
<reference evidence="3 4" key="1">
    <citation type="submission" date="2024-02" db="EMBL/GenBank/DDBJ databases">
        <title>Whole genome sequencing and characterization of Corynebacterium isolated from the ocular surface of dry eye disease sufferers.</title>
        <authorList>
            <person name="Naqvi M."/>
        </authorList>
    </citation>
    <scope>NUCLEOTIDE SEQUENCE [LARGE SCALE GENOMIC DNA]</scope>
    <source>
        <strain evidence="3 4">PCRF</strain>
    </source>
</reference>
<sequence>MYIRRVLDEVLDTLLPYAPAIAIEGAKAVGKTATALQRAQDVLRLTRTVDMERVRGDVEGEIASPRTLLIDEWQLYPPIWDAVRHSVDEDRRGGRFLLTGSAGPTRNVRIHSGAGRILRLRLRPLSFFERGICEPSVSIADLASGRRGKVGGAAHCGLNTYVEEIIRSGFPGIRDFPHAVRLEELDGYIARISDHEMTESGHTVRRPQSLRRWMEAYAAASSTTAGYSEILDAATPGESNKPSKTTALEYRETLERIFILDPVPGWSPALAPLSRATQAPKHQMVDPAIAARLMRIDEGALMKYEGGSFTPKDGSLLGLLFESLVTLSVRVMIEPLRAHLYHLRTKGGRQEIDLIVELDNRRVLPIEVKLKEAVDDRDVRHLHWLESKIGDRVVDKVVVTTGRHAYRRADGVAVVPLALLGP</sequence>
<proteinExistence type="predicted"/>
<dbReference type="EMBL" id="JBAHVJ010000005">
    <property type="protein sequence ID" value="MEJ4099746.1"/>
    <property type="molecule type" value="Genomic_DNA"/>
</dbReference>
<feature type="domain" description="AAA" evidence="1">
    <location>
        <begin position="19"/>
        <end position="129"/>
    </location>
</feature>
<dbReference type="PANTHER" id="PTHR43566">
    <property type="entry name" value="CONSERVED PROTEIN"/>
    <property type="match status" value="1"/>
</dbReference>
<keyword evidence="4" id="KW-1185">Reference proteome</keyword>
<gene>
    <name evidence="3" type="ORF">V5S96_05140</name>
</gene>
<accession>A0ABU8NXQ2</accession>
<evidence type="ECO:0000313" key="3">
    <source>
        <dbReference type="EMBL" id="MEJ4099746.1"/>
    </source>
</evidence>
<dbReference type="Pfam" id="PF13173">
    <property type="entry name" value="AAA_14"/>
    <property type="match status" value="1"/>
</dbReference>
<feature type="domain" description="DUF4143" evidence="2">
    <location>
        <begin position="203"/>
        <end position="370"/>
    </location>
</feature>
<protein>
    <submittedName>
        <fullName evidence="3">DUF4143 domain-containing protein</fullName>
    </submittedName>
</protein>
<evidence type="ECO:0000259" key="2">
    <source>
        <dbReference type="Pfam" id="PF13635"/>
    </source>
</evidence>